<evidence type="ECO:0000313" key="8">
    <source>
        <dbReference type="EMBL" id="CAI5780648.1"/>
    </source>
</evidence>
<evidence type="ECO:0000256" key="6">
    <source>
        <dbReference type="ARBA" id="ARBA00023136"/>
    </source>
</evidence>
<evidence type="ECO:0000313" key="9">
    <source>
        <dbReference type="Proteomes" id="UP001178461"/>
    </source>
</evidence>
<evidence type="ECO:0000256" key="1">
    <source>
        <dbReference type="ARBA" id="ARBA00004273"/>
    </source>
</evidence>
<dbReference type="PANTHER" id="PTHR10510:SF11">
    <property type="entry name" value="CYTOCHROME C OXIDASE SUBUNIT 7A, MITOCHONDRIAL"/>
    <property type="match status" value="1"/>
</dbReference>
<dbReference type="Proteomes" id="UP001178461">
    <property type="component" value="Chromosome 8"/>
</dbReference>
<organism evidence="8 9">
    <name type="scientific">Podarcis lilfordi</name>
    <name type="common">Lilford's wall lizard</name>
    <dbReference type="NCBI Taxonomy" id="74358"/>
    <lineage>
        <taxon>Eukaryota</taxon>
        <taxon>Metazoa</taxon>
        <taxon>Chordata</taxon>
        <taxon>Craniata</taxon>
        <taxon>Vertebrata</taxon>
        <taxon>Euteleostomi</taxon>
        <taxon>Lepidosauria</taxon>
        <taxon>Squamata</taxon>
        <taxon>Bifurcata</taxon>
        <taxon>Unidentata</taxon>
        <taxon>Episquamata</taxon>
        <taxon>Laterata</taxon>
        <taxon>Lacertibaenia</taxon>
        <taxon>Lacertidae</taxon>
        <taxon>Podarcis</taxon>
    </lineage>
</organism>
<evidence type="ECO:0000256" key="2">
    <source>
        <dbReference type="ARBA" id="ARBA00009331"/>
    </source>
</evidence>
<dbReference type="EMBL" id="OX395133">
    <property type="protein sequence ID" value="CAI5780648.1"/>
    <property type="molecule type" value="Genomic_DNA"/>
</dbReference>
<dbReference type="SUPFAM" id="SSF81419">
    <property type="entry name" value="Mitochondrial cytochrome c oxidase subunit VIIa"/>
    <property type="match status" value="1"/>
</dbReference>
<dbReference type="FunFam" id="4.10.91.10:FF:000001">
    <property type="entry name" value="Cytochrome c oxidase subunit 7A1, mitochondrial"/>
    <property type="match status" value="1"/>
</dbReference>
<dbReference type="CDD" id="cd00928">
    <property type="entry name" value="Cyt_c_Oxidase_VIIa"/>
    <property type="match status" value="1"/>
</dbReference>
<dbReference type="InterPro" id="IPR039297">
    <property type="entry name" value="COX7a"/>
</dbReference>
<dbReference type="GO" id="GO:0045277">
    <property type="term" value="C:respiratory chain complex IV"/>
    <property type="evidence" value="ECO:0007669"/>
    <property type="project" value="InterPro"/>
</dbReference>
<keyword evidence="3" id="KW-0999">Mitochondrion inner membrane</keyword>
<evidence type="ECO:0000256" key="5">
    <source>
        <dbReference type="ARBA" id="ARBA00023128"/>
    </source>
</evidence>
<dbReference type="GO" id="GO:0002082">
    <property type="term" value="P:regulation of oxidative phosphorylation"/>
    <property type="evidence" value="ECO:0007669"/>
    <property type="project" value="TreeGrafter"/>
</dbReference>
<dbReference type="GO" id="GO:0006123">
    <property type="term" value="P:mitochondrial electron transport, cytochrome c to oxygen"/>
    <property type="evidence" value="ECO:0007669"/>
    <property type="project" value="InterPro"/>
</dbReference>
<comment type="similarity">
    <text evidence="2">Belongs to the cytochrome c oxidase VIIa family.</text>
</comment>
<dbReference type="AlphaFoldDB" id="A0AA35KPA1"/>
<dbReference type="PANTHER" id="PTHR10510">
    <property type="entry name" value="CYTOCHROME C OXIDASE POLYPEPTIDE 7A"/>
    <property type="match status" value="1"/>
</dbReference>
<keyword evidence="5" id="KW-0496">Mitochondrion</keyword>
<keyword evidence="7" id="KW-1133">Transmembrane helix</keyword>
<sequence>MKSLLASRISSLRLFSTSAPRTLKNKVPEYQKLFQEDNGLPVHLKGGTMDAMMYRGTMILSVFGVGLTLFVLFQAASPKKNK</sequence>
<dbReference type="InterPro" id="IPR036539">
    <property type="entry name" value="Cyt_c_oxidase_su7a_sf"/>
</dbReference>
<keyword evidence="6 7" id="KW-0472">Membrane</keyword>
<dbReference type="GO" id="GO:0005743">
    <property type="term" value="C:mitochondrial inner membrane"/>
    <property type="evidence" value="ECO:0007669"/>
    <property type="project" value="UniProtKB-SubCell"/>
</dbReference>
<gene>
    <name evidence="8" type="ORF">PODLI_1B042608</name>
</gene>
<dbReference type="Gene3D" id="4.10.91.10">
    <property type="entry name" value="Cytochrome c oxidase, subunit VIIa"/>
    <property type="match status" value="1"/>
</dbReference>
<dbReference type="InterPro" id="IPR003177">
    <property type="entry name" value="Cytc_oxidase_su7a_met"/>
</dbReference>
<feature type="transmembrane region" description="Helical" evidence="7">
    <location>
        <begin position="52"/>
        <end position="73"/>
    </location>
</feature>
<protein>
    <submittedName>
        <fullName evidence="8">Cytochrome c oxidase subunit 7A2, mitochondrial</fullName>
    </submittedName>
</protein>
<dbReference type="Pfam" id="PF02238">
    <property type="entry name" value="COX7a"/>
    <property type="match status" value="1"/>
</dbReference>
<reference evidence="8" key="1">
    <citation type="submission" date="2022-12" db="EMBL/GenBank/DDBJ databases">
        <authorList>
            <person name="Alioto T."/>
            <person name="Alioto T."/>
            <person name="Gomez Garrido J."/>
        </authorList>
    </citation>
    <scope>NUCLEOTIDE SEQUENCE</scope>
</reference>
<keyword evidence="7" id="KW-0812">Transmembrane</keyword>
<name>A0AA35KPA1_9SAUR</name>
<comment type="subcellular location">
    <subcellularLocation>
        <location evidence="1">Mitochondrion inner membrane</location>
    </subcellularLocation>
</comment>
<proteinExistence type="inferred from homology"/>
<keyword evidence="4" id="KW-0809">Transit peptide</keyword>
<evidence type="ECO:0000256" key="7">
    <source>
        <dbReference type="SAM" id="Phobius"/>
    </source>
</evidence>
<evidence type="ECO:0000256" key="4">
    <source>
        <dbReference type="ARBA" id="ARBA00022946"/>
    </source>
</evidence>
<accession>A0AA35KPA1</accession>
<dbReference type="GO" id="GO:0097250">
    <property type="term" value="P:mitochondrial respirasome assembly"/>
    <property type="evidence" value="ECO:0007669"/>
    <property type="project" value="TreeGrafter"/>
</dbReference>
<evidence type="ECO:0000256" key="3">
    <source>
        <dbReference type="ARBA" id="ARBA00022792"/>
    </source>
</evidence>
<keyword evidence="9" id="KW-1185">Reference proteome</keyword>